<dbReference type="AlphaFoldDB" id="A0A8T8HYY6"/>
<evidence type="ECO:0000313" key="3">
    <source>
        <dbReference type="EMBL" id="MBM7809421.1"/>
    </source>
</evidence>
<dbReference type="RefSeq" id="WP_204840532.1">
    <property type="nucleotide sequence ID" value="NZ_JAFBCL010000001.1"/>
</dbReference>
<evidence type="ECO:0000313" key="5">
    <source>
        <dbReference type="Proteomes" id="UP000671828"/>
    </source>
</evidence>
<evidence type="ECO:0000256" key="1">
    <source>
        <dbReference type="ARBA" id="ARBA00022801"/>
    </source>
</evidence>
<reference evidence="4" key="2">
    <citation type="submission" date="2021-04" db="EMBL/GenBank/DDBJ databases">
        <title>Saccharothrix algeriensis WGS.</title>
        <authorList>
            <person name="Stuskova K."/>
            <person name="Hakalova E."/>
            <person name="Tebbal A.B."/>
            <person name="Eichmeier A."/>
        </authorList>
    </citation>
    <scope>NUCLEOTIDE SEQUENCE</scope>
    <source>
        <strain evidence="4">NRRL B-24137</strain>
    </source>
</reference>
<dbReference type="Gene3D" id="2.60.120.260">
    <property type="entry name" value="Galactose-binding domain-like"/>
    <property type="match status" value="1"/>
</dbReference>
<gene>
    <name evidence="4" type="ORF">J7S33_01545</name>
    <name evidence="3" type="ORF">JOE68_000286</name>
</gene>
<dbReference type="SMART" id="SM00939">
    <property type="entry name" value="PepX_C"/>
    <property type="match status" value="1"/>
</dbReference>
<dbReference type="SUPFAM" id="SSF53474">
    <property type="entry name" value="alpha/beta-Hydrolases"/>
    <property type="match status" value="1"/>
</dbReference>
<dbReference type="Gene3D" id="3.40.50.1820">
    <property type="entry name" value="alpha/beta hydrolase"/>
    <property type="match status" value="1"/>
</dbReference>
<dbReference type="InterPro" id="IPR029058">
    <property type="entry name" value="AB_hydrolase_fold"/>
</dbReference>
<dbReference type="Pfam" id="PF08530">
    <property type="entry name" value="PepX_C"/>
    <property type="match status" value="1"/>
</dbReference>
<dbReference type="InterPro" id="IPR000383">
    <property type="entry name" value="Xaa-Pro-like_dom"/>
</dbReference>
<dbReference type="EMBL" id="CP072788">
    <property type="protein sequence ID" value="QTR03762.1"/>
    <property type="molecule type" value="Genomic_DNA"/>
</dbReference>
<feature type="domain" description="Xaa-Pro dipeptidyl-peptidase C-terminal" evidence="2">
    <location>
        <begin position="246"/>
        <end position="431"/>
    </location>
</feature>
<keyword evidence="6" id="KW-1185">Reference proteome</keyword>
<dbReference type="SUPFAM" id="SSF49785">
    <property type="entry name" value="Galactose-binding domain-like"/>
    <property type="match status" value="1"/>
</dbReference>
<accession>A0A8T8HYY6</accession>
<reference evidence="3 6" key="1">
    <citation type="submission" date="2021-01" db="EMBL/GenBank/DDBJ databases">
        <title>Sequencing the genomes of 1000 actinobacteria strains.</title>
        <authorList>
            <person name="Klenk H.-P."/>
        </authorList>
    </citation>
    <scope>NUCLEOTIDE SEQUENCE [LARGE SCALE GENOMIC DNA]</scope>
    <source>
        <strain evidence="3 6">DSM 44581</strain>
    </source>
</reference>
<dbReference type="Proteomes" id="UP001195724">
    <property type="component" value="Unassembled WGS sequence"/>
</dbReference>
<dbReference type="InterPro" id="IPR008979">
    <property type="entry name" value="Galactose-bd-like_sf"/>
</dbReference>
<proteinExistence type="predicted"/>
<dbReference type="Gene3D" id="1.10.3020.10">
    <property type="entry name" value="alpha-amino acid ester hydrolase ( Helical cap domain)"/>
    <property type="match status" value="1"/>
</dbReference>
<evidence type="ECO:0000259" key="2">
    <source>
        <dbReference type="SMART" id="SM00939"/>
    </source>
</evidence>
<dbReference type="GO" id="GO:0008239">
    <property type="term" value="F:dipeptidyl-peptidase activity"/>
    <property type="evidence" value="ECO:0007669"/>
    <property type="project" value="InterPro"/>
</dbReference>
<evidence type="ECO:0000313" key="4">
    <source>
        <dbReference type="EMBL" id="QTR03762.1"/>
    </source>
</evidence>
<dbReference type="InterPro" id="IPR013736">
    <property type="entry name" value="Xaa-Pro_dipept_C"/>
</dbReference>
<dbReference type="EMBL" id="JAFBCL010000001">
    <property type="protein sequence ID" value="MBM7809421.1"/>
    <property type="molecule type" value="Genomic_DNA"/>
</dbReference>
<sequence length="452" mass="47900">MSAPRRDFTVAGLAHTLVTADRDAPVVLIRTPYGRHHHFAEADAWARRGFSCAVGDVRGRHGSTGGFRPYRQEAVDGAAVVDALRRLGFHRVIAAGSSYAAYCAVTAAIARPDAVVGVLAAVPALGLGETAREPGGAARLACRVGWWGEHAATPVSADLARTPVLDLVSGWDDLWAAPERTAELWRALPRLGMPLLAVGGLLDPFAADTEELARRWGGPTRLVLGPWAHELDARDPGAALAGRRVGALYLAWARALDRLRGDKVFYAVDGWRRHTDAATAVELEVVAGRFHADPARPFRSVPLGAPITDDPGAVLLTPPLPAGELRGGAVLALDAVADAPDADWVARLSLDGVHLAHAVTRSAHEPGVPREVTLRLPPVGLAVPEGARLRVEVAGHHWPRHARNPHTGQDPVRAAVLLPSHREVRRARALLPWHPAGAGAVPAAALPEEIAS</sequence>
<name>A0A8T8HYY6_9PSEU</name>
<keyword evidence="1" id="KW-0378">Hydrolase</keyword>
<dbReference type="Pfam" id="PF02129">
    <property type="entry name" value="Peptidase_S15"/>
    <property type="match status" value="1"/>
</dbReference>
<dbReference type="Proteomes" id="UP000671828">
    <property type="component" value="Chromosome"/>
</dbReference>
<organism evidence="4 5">
    <name type="scientific">Saccharothrix algeriensis</name>
    <dbReference type="NCBI Taxonomy" id="173560"/>
    <lineage>
        <taxon>Bacteria</taxon>
        <taxon>Bacillati</taxon>
        <taxon>Actinomycetota</taxon>
        <taxon>Actinomycetes</taxon>
        <taxon>Pseudonocardiales</taxon>
        <taxon>Pseudonocardiaceae</taxon>
        <taxon>Saccharothrix</taxon>
    </lineage>
</organism>
<protein>
    <submittedName>
        <fullName evidence="3">Acyl esterase</fullName>
    </submittedName>
</protein>
<evidence type="ECO:0000313" key="6">
    <source>
        <dbReference type="Proteomes" id="UP001195724"/>
    </source>
</evidence>